<evidence type="ECO:0000313" key="2">
    <source>
        <dbReference type="EMBL" id="KAJ3183108.1"/>
    </source>
</evidence>
<accession>A0AAD5XPW8</accession>
<proteinExistence type="predicted"/>
<keyword evidence="3" id="KW-1185">Reference proteome</keyword>
<organism evidence="2 3">
    <name type="scientific">Geranomyces variabilis</name>
    <dbReference type="NCBI Taxonomy" id="109894"/>
    <lineage>
        <taxon>Eukaryota</taxon>
        <taxon>Fungi</taxon>
        <taxon>Fungi incertae sedis</taxon>
        <taxon>Chytridiomycota</taxon>
        <taxon>Chytridiomycota incertae sedis</taxon>
        <taxon>Chytridiomycetes</taxon>
        <taxon>Spizellomycetales</taxon>
        <taxon>Powellomycetaceae</taxon>
        <taxon>Geranomyces</taxon>
    </lineage>
</organism>
<feature type="region of interest" description="Disordered" evidence="1">
    <location>
        <begin position="276"/>
        <end position="308"/>
    </location>
</feature>
<dbReference type="AlphaFoldDB" id="A0AAD5XPW8"/>
<feature type="region of interest" description="Disordered" evidence="1">
    <location>
        <begin position="426"/>
        <end position="468"/>
    </location>
</feature>
<dbReference type="Proteomes" id="UP001212152">
    <property type="component" value="Unassembled WGS sequence"/>
</dbReference>
<dbReference type="EMBL" id="JADGJQ010000007">
    <property type="protein sequence ID" value="KAJ3183108.1"/>
    <property type="molecule type" value="Genomic_DNA"/>
</dbReference>
<evidence type="ECO:0000256" key="1">
    <source>
        <dbReference type="SAM" id="MobiDB-lite"/>
    </source>
</evidence>
<gene>
    <name evidence="2" type="ORF">HDU87_007530</name>
</gene>
<reference evidence="2" key="1">
    <citation type="submission" date="2020-05" db="EMBL/GenBank/DDBJ databases">
        <title>Phylogenomic resolution of chytrid fungi.</title>
        <authorList>
            <person name="Stajich J.E."/>
            <person name="Amses K."/>
            <person name="Simmons R."/>
            <person name="Seto K."/>
            <person name="Myers J."/>
            <person name="Bonds A."/>
            <person name="Quandt C.A."/>
            <person name="Barry K."/>
            <person name="Liu P."/>
            <person name="Grigoriev I."/>
            <person name="Longcore J.E."/>
            <person name="James T.Y."/>
        </authorList>
    </citation>
    <scope>NUCLEOTIDE SEQUENCE</scope>
    <source>
        <strain evidence="2">JEL0379</strain>
    </source>
</reference>
<comment type="caution">
    <text evidence="2">The sequence shown here is derived from an EMBL/GenBank/DDBJ whole genome shotgun (WGS) entry which is preliminary data.</text>
</comment>
<feature type="compositionally biased region" description="Low complexity" evidence="1">
    <location>
        <begin position="429"/>
        <end position="468"/>
    </location>
</feature>
<sequence>MVLVTGWPLRNIHYHGLPLSELRTVADPTTSTRSPLAPGTDPAYPLLYPRAAANRARSLQLEERVIRQLDGDFPGLTSAQRGAVLAVVAENDRVRAECMGMEAPSVCDEEDGDVVEFPVIMRELKEAPEVPSTSSRGAGTQSVTQKYSQFLNHTEPQILRQPAQVPDSNSSTFSSSAANSALLPTAATAAPAAPPAQQSTGPTNEMRRVLTSLGQWVHATLDVPTLFLPDSVAPPPIPATEFDALLAATNPSMLTPAAIVVAAPERRQIVLEDNPPDVLRRMEPPPPEPVSAAGRRSARRQRAAAAAAPIGPAPILAADGKMDAKLKRDAARDAARLPPAKAGRRAGNWAQGYGKWYVRPTLWNAFMQKSEAERARHTQQANTPTQHHRQISTLIHVKLNEIAAQRIKEEQALLAYAAQGAIPATASSLPGTAATPAGGALFGTHPSNSRRSSSTSISGEGNDSPAPA</sequence>
<evidence type="ECO:0000313" key="3">
    <source>
        <dbReference type="Proteomes" id="UP001212152"/>
    </source>
</evidence>
<protein>
    <submittedName>
        <fullName evidence="2">Uncharacterized protein</fullName>
    </submittedName>
</protein>
<name>A0AAD5XPW8_9FUNG</name>